<dbReference type="PROSITE" id="PS51767">
    <property type="entry name" value="PEPTIDASE_A1"/>
    <property type="match status" value="1"/>
</dbReference>
<dbReference type="GO" id="GO:0005773">
    <property type="term" value="C:vacuole"/>
    <property type="evidence" value="ECO:0007669"/>
    <property type="project" value="UniProtKB-SubCell"/>
</dbReference>
<dbReference type="PANTHER" id="PTHR47966:SF51">
    <property type="entry name" value="BETA-SITE APP-CLEAVING ENZYME, ISOFORM A-RELATED"/>
    <property type="match status" value="1"/>
</dbReference>
<evidence type="ECO:0000313" key="15">
    <source>
        <dbReference type="EMBL" id="THV08512.1"/>
    </source>
</evidence>
<dbReference type="Proteomes" id="UP000297245">
    <property type="component" value="Unassembled WGS sequence"/>
</dbReference>
<name>A0A4S8MZ96_DENBC</name>
<evidence type="ECO:0000259" key="14">
    <source>
        <dbReference type="PROSITE" id="PS51767"/>
    </source>
</evidence>
<dbReference type="FunFam" id="2.40.70.10:FF:000036">
    <property type="entry name" value="Vacuolar aspartic protease"/>
    <property type="match status" value="1"/>
</dbReference>
<feature type="active site" evidence="10">
    <location>
        <position position="111"/>
    </location>
</feature>
<evidence type="ECO:0000256" key="9">
    <source>
        <dbReference type="ARBA" id="ARBA00023180"/>
    </source>
</evidence>
<evidence type="ECO:0000256" key="8">
    <source>
        <dbReference type="ARBA" id="ARBA00023157"/>
    </source>
</evidence>
<protein>
    <submittedName>
        <fullName evidence="15">Asp-domain-containing protein</fullName>
    </submittedName>
</protein>
<dbReference type="AlphaFoldDB" id="A0A4S8MZ96"/>
<dbReference type="PRINTS" id="PR00792">
    <property type="entry name" value="PEPSIN"/>
</dbReference>
<evidence type="ECO:0000256" key="5">
    <source>
        <dbReference type="ARBA" id="ARBA00022729"/>
    </source>
</evidence>
<dbReference type="FunFam" id="2.40.70.10:FF:000002">
    <property type="entry name" value="Vacuolar aspartic proteinase"/>
    <property type="match status" value="1"/>
</dbReference>
<dbReference type="GO" id="GO:0004190">
    <property type="term" value="F:aspartic-type endopeptidase activity"/>
    <property type="evidence" value="ECO:0007669"/>
    <property type="project" value="UniProtKB-KW"/>
</dbReference>
<feature type="domain" description="Peptidase A1" evidence="14">
    <location>
        <begin position="93"/>
        <end position="401"/>
    </location>
</feature>
<evidence type="ECO:0000256" key="1">
    <source>
        <dbReference type="ARBA" id="ARBA00004116"/>
    </source>
</evidence>
<sequence length="404" mass="43482">MMLRLSALVALLPFVLADVHKLKLSKLPPTLSNPELESLHLADKYGASVPQSPLLGAGGAGRRFRQGGDDLYWTQQVNGGHNVPLNNFMNAQYFSEITLGNPPQSFKVILDTGSSNLWVPSTQCTSIACFLHSKYDSSASSSYKANGTTFSIQYGSGSMEGFVSQDTLTIGDLTIKGQDFAEATKEPGLAFAFGKFDGILGLGYDTISVNHITPPFYSMINQGLLDEPVFSFRLGSSEQDGGEAIFGGIDSSAYKGSIEYVPVRRKAYWEVELEKVAFGGDELELENTGAAIDTGTSLIALPTEIADMMNAQIGASKSWNGQYTVDCAKVPSLPDLSFFFGGKPYPLKATDYILEVQGTCVSSFTGLDINVPGGSLWIIGDVFLRKYFTVYDLGRNAVGFAESA</sequence>
<keyword evidence="6 12" id="KW-0064">Aspartyl protease</keyword>
<keyword evidence="4 12" id="KW-0645">Protease</keyword>
<keyword evidence="5 13" id="KW-0732">Signal</keyword>
<dbReference type="InterPro" id="IPR001461">
    <property type="entry name" value="Aspartic_peptidase_A1"/>
</dbReference>
<evidence type="ECO:0000256" key="6">
    <source>
        <dbReference type="ARBA" id="ARBA00022750"/>
    </source>
</evidence>
<dbReference type="Pfam" id="PF00026">
    <property type="entry name" value="Asp"/>
    <property type="match status" value="1"/>
</dbReference>
<keyword evidence="8 11" id="KW-1015">Disulfide bond</keyword>
<reference evidence="15 16" key="1">
    <citation type="journal article" date="2019" name="Nat. Ecol. Evol.">
        <title>Megaphylogeny resolves global patterns of mushroom evolution.</title>
        <authorList>
            <person name="Varga T."/>
            <person name="Krizsan K."/>
            <person name="Foldi C."/>
            <person name="Dima B."/>
            <person name="Sanchez-Garcia M."/>
            <person name="Sanchez-Ramirez S."/>
            <person name="Szollosi G.J."/>
            <person name="Szarkandi J.G."/>
            <person name="Papp V."/>
            <person name="Albert L."/>
            <person name="Andreopoulos W."/>
            <person name="Angelini C."/>
            <person name="Antonin V."/>
            <person name="Barry K.W."/>
            <person name="Bougher N.L."/>
            <person name="Buchanan P."/>
            <person name="Buyck B."/>
            <person name="Bense V."/>
            <person name="Catcheside P."/>
            <person name="Chovatia M."/>
            <person name="Cooper J."/>
            <person name="Damon W."/>
            <person name="Desjardin D."/>
            <person name="Finy P."/>
            <person name="Geml J."/>
            <person name="Haridas S."/>
            <person name="Hughes K."/>
            <person name="Justo A."/>
            <person name="Karasinski D."/>
            <person name="Kautmanova I."/>
            <person name="Kiss B."/>
            <person name="Kocsube S."/>
            <person name="Kotiranta H."/>
            <person name="LaButti K.M."/>
            <person name="Lechner B.E."/>
            <person name="Liimatainen K."/>
            <person name="Lipzen A."/>
            <person name="Lukacs Z."/>
            <person name="Mihaltcheva S."/>
            <person name="Morgado L.N."/>
            <person name="Niskanen T."/>
            <person name="Noordeloos M.E."/>
            <person name="Ohm R.A."/>
            <person name="Ortiz-Santana B."/>
            <person name="Ovrebo C."/>
            <person name="Racz N."/>
            <person name="Riley R."/>
            <person name="Savchenko A."/>
            <person name="Shiryaev A."/>
            <person name="Soop K."/>
            <person name="Spirin V."/>
            <person name="Szebenyi C."/>
            <person name="Tomsovsky M."/>
            <person name="Tulloss R.E."/>
            <person name="Uehling J."/>
            <person name="Grigoriev I.V."/>
            <person name="Vagvolgyi C."/>
            <person name="Papp T."/>
            <person name="Martin F.M."/>
            <person name="Miettinen O."/>
            <person name="Hibbett D.S."/>
            <person name="Nagy L.G."/>
        </authorList>
    </citation>
    <scope>NUCLEOTIDE SEQUENCE [LARGE SCALE GENOMIC DNA]</scope>
    <source>
        <strain evidence="15 16">CBS 962.96</strain>
    </source>
</reference>
<dbReference type="SUPFAM" id="SSF50630">
    <property type="entry name" value="Acid proteases"/>
    <property type="match status" value="1"/>
</dbReference>
<evidence type="ECO:0000256" key="2">
    <source>
        <dbReference type="ARBA" id="ARBA00007447"/>
    </source>
</evidence>
<comment type="subcellular location">
    <subcellularLocation>
        <location evidence="1">Vacuole</location>
    </subcellularLocation>
</comment>
<evidence type="ECO:0000256" key="7">
    <source>
        <dbReference type="ARBA" id="ARBA00022801"/>
    </source>
</evidence>
<evidence type="ECO:0000256" key="10">
    <source>
        <dbReference type="PIRSR" id="PIRSR601461-1"/>
    </source>
</evidence>
<comment type="similarity">
    <text evidence="2 12">Belongs to the peptidase A1 family.</text>
</comment>
<dbReference type="GO" id="GO:0006508">
    <property type="term" value="P:proteolysis"/>
    <property type="evidence" value="ECO:0007669"/>
    <property type="project" value="UniProtKB-KW"/>
</dbReference>
<dbReference type="EMBL" id="ML179035">
    <property type="protein sequence ID" value="THV08512.1"/>
    <property type="molecule type" value="Genomic_DNA"/>
</dbReference>
<dbReference type="PROSITE" id="PS00141">
    <property type="entry name" value="ASP_PROTEASE"/>
    <property type="match status" value="2"/>
</dbReference>
<dbReference type="InterPro" id="IPR021109">
    <property type="entry name" value="Peptidase_aspartic_dom_sf"/>
</dbReference>
<evidence type="ECO:0000256" key="12">
    <source>
        <dbReference type="RuleBase" id="RU000454"/>
    </source>
</evidence>
<proteinExistence type="inferred from homology"/>
<evidence type="ECO:0000256" key="3">
    <source>
        <dbReference type="ARBA" id="ARBA00022554"/>
    </source>
</evidence>
<dbReference type="PANTHER" id="PTHR47966">
    <property type="entry name" value="BETA-SITE APP-CLEAVING ENZYME, ISOFORM A-RELATED"/>
    <property type="match status" value="1"/>
</dbReference>
<organism evidence="15 16">
    <name type="scientific">Dendrothele bispora (strain CBS 962.96)</name>
    <dbReference type="NCBI Taxonomy" id="1314807"/>
    <lineage>
        <taxon>Eukaryota</taxon>
        <taxon>Fungi</taxon>
        <taxon>Dikarya</taxon>
        <taxon>Basidiomycota</taxon>
        <taxon>Agaricomycotina</taxon>
        <taxon>Agaricomycetes</taxon>
        <taxon>Agaricomycetidae</taxon>
        <taxon>Agaricales</taxon>
        <taxon>Agaricales incertae sedis</taxon>
        <taxon>Dendrothele</taxon>
    </lineage>
</organism>
<evidence type="ECO:0000256" key="11">
    <source>
        <dbReference type="PIRSR" id="PIRSR601461-2"/>
    </source>
</evidence>
<keyword evidence="9" id="KW-0325">Glycoprotein</keyword>
<keyword evidence="3" id="KW-0926">Vacuole</keyword>
<dbReference type="Gene3D" id="2.40.70.10">
    <property type="entry name" value="Acid Proteases"/>
    <property type="match status" value="2"/>
</dbReference>
<keyword evidence="16" id="KW-1185">Reference proteome</keyword>
<keyword evidence="7 12" id="KW-0378">Hydrolase</keyword>
<gene>
    <name evidence="15" type="ORF">K435DRAFT_740656</name>
</gene>
<dbReference type="InterPro" id="IPR033121">
    <property type="entry name" value="PEPTIDASE_A1"/>
</dbReference>
<feature type="disulfide bond" evidence="11">
    <location>
        <begin position="124"/>
        <end position="129"/>
    </location>
</feature>
<dbReference type="InterPro" id="IPR001969">
    <property type="entry name" value="Aspartic_peptidase_AS"/>
</dbReference>
<feature type="chain" id="PRO_5020551466" evidence="13">
    <location>
        <begin position="18"/>
        <end position="404"/>
    </location>
</feature>
<dbReference type="OrthoDB" id="771136at2759"/>
<feature type="active site" evidence="10">
    <location>
        <position position="293"/>
    </location>
</feature>
<evidence type="ECO:0000256" key="13">
    <source>
        <dbReference type="SAM" id="SignalP"/>
    </source>
</evidence>
<accession>A0A4S8MZ96</accession>
<feature type="signal peptide" evidence="13">
    <location>
        <begin position="1"/>
        <end position="17"/>
    </location>
</feature>
<evidence type="ECO:0000313" key="16">
    <source>
        <dbReference type="Proteomes" id="UP000297245"/>
    </source>
</evidence>
<evidence type="ECO:0000256" key="4">
    <source>
        <dbReference type="ARBA" id="ARBA00022670"/>
    </source>
</evidence>